<dbReference type="Pfam" id="PF16810">
    <property type="entry name" value="RXLR"/>
    <property type="match status" value="1"/>
</dbReference>
<dbReference type="InterPro" id="IPR031825">
    <property type="entry name" value="RXLR"/>
</dbReference>
<sequence>MRLSYLLLVAAAALLATGNAASIEADAGTRSLRSHTTRHNKAQDEERAFRYTFSFRKWDDFFSSLPNQFERMRKEPSYLRQTFKNWRSGMGTSKEAVAYMRSQGLSEKAIDQFEDAFKSYLTHKLAKGK</sequence>
<proteinExistence type="inferred from homology"/>
<evidence type="ECO:0000256" key="3">
    <source>
        <dbReference type="ARBA" id="ARBA00022525"/>
    </source>
</evidence>
<dbReference type="AlphaFoldDB" id="A0ABD3ERJ9"/>
<name>A0ABD3ERJ9_9STRA</name>
<dbReference type="Proteomes" id="UP001632037">
    <property type="component" value="Unassembled WGS sequence"/>
</dbReference>
<organism evidence="6 7">
    <name type="scientific">Phytophthora oleae</name>
    <dbReference type="NCBI Taxonomy" id="2107226"/>
    <lineage>
        <taxon>Eukaryota</taxon>
        <taxon>Sar</taxon>
        <taxon>Stramenopiles</taxon>
        <taxon>Oomycota</taxon>
        <taxon>Peronosporomycetes</taxon>
        <taxon>Peronosporales</taxon>
        <taxon>Peronosporaceae</taxon>
        <taxon>Phytophthora</taxon>
    </lineage>
</organism>
<keyword evidence="3 5" id="KW-0964">Secreted</keyword>
<evidence type="ECO:0000256" key="2">
    <source>
        <dbReference type="ARBA" id="ARBA00010400"/>
    </source>
</evidence>
<reference evidence="6 7" key="1">
    <citation type="submission" date="2024-09" db="EMBL/GenBank/DDBJ databases">
        <title>Genome sequencing and assembly of Phytophthora oleae, isolate VK10A, causative agent of rot of olive drupes.</title>
        <authorList>
            <person name="Conti Taguali S."/>
            <person name="Riolo M."/>
            <person name="La Spada F."/>
            <person name="Cacciola S.O."/>
            <person name="Dionisio G."/>
        </authorList>
    </citation>
    <scope>NUCLEOTIDE SEQUENCE [LARGE SCALE GENOMIC DNA]</scope>
    <source>
        <strain evidence="6 7">VK10A</strain>
    </source>
</reference>
<evidence type="ECO:0000313" key="7">
    <source>
        <dbReference type="Proteomes" id="UP001632037"/>
    </source>
</evidence>
<comment type="subcellular location">
    <subcellularLocation>
        <location evidence="1 5">Secreted</location>
    </subcellularLocation>
</comment>
<comment type="domain">
    <text evidence="5">The RxLR-dEER motif acts to carry the protein into the host cell cytoplasm through binding to cell surface phosphatidylinositol-3-phosphate.</text>
</comment>
<feature type="signal peptide" evidence="5">
    <location>
        <begin position="1"/>
        <end position="20"/>
    </location>
</feature>
<accession>A0ABD3ERJ9</accession>
<comment type="function">
    <text evidence="5">Effector that suppresses plant defense responses during pathogen infection.</text>
</comment>
<evidence type="ECO:0000256" key="4">
    <source>
        <dbReference type="ARBA" id="ARBA00022729"/>
    </source>
</evidence>
<comment type="similarity">
    <text evidence="2 5">Belongs to the RxLR effector family.</text>
</comment>
<evidence type="ECO:0000313" key="6">
    <source>
        <dbReference type="EMBL" id="KAL3656750.1"/>
    </source>
</evidence>
<protein>
    <recommendedName>
        <fullName evidence="5">RxLR effector protein</fullName>
    </recommendedName>
</protein>
<evidence type="ECO:0000256" key="5">
    <source>
        <dbReference type="RuleBase" id="RU367124"/>
    </source>
</evidence>
<feature type="chain" id="PRO_5044957438" description="RxLR effector protein" evidence="5">
    <location>
        <begin position="21"/>
        <end position="129"/>
    </location>
</feature>
<keyword evidence="7" id="KW-1185">Reference proteome</keyword>
<comment type="caution">
    <text evidence="6">The sequence shown here is derived from an EMBL/GenBank/DDBJ whole genome shotgun (WGS) entry which is preliminary data.</text>
</comment>
<gene>
    <name evidence="6" type="ORF">V7S43_018309</name>
</gene>
<keyword evidence="4 5" id="KW-0732">Signal</keyword>
<evidence type="ECO:0000256" key="1">
    <source>
        <dbReference type="ARBA" id="ARBA00004613"/>
    </source>
</evidence>
<dbReference type="EMBL" id="JBIMZQ010000074">
    <property type="protein sequence ID" value="KAL3656750.1"/>
    <property type="molecule type" value="Genomic_DNA"/>
</dbReference>